<proteinExistence type="predicted"/>
<evidence type="ECO:0000256" key="1">
    <source>
        <dbReference type="SAM" id="Phobius"/>
    </source>
</evidence>
<dbReference type="EMBL" id="JACHIV010000001">
    <property type="protein sequence ID" value="MBB5068487.1"/>
    <property type="molecule type" value="Genomic_DNA"/>
</dbReference>
<organism evidence="2 3">
    <name type="scientific">Saccharopolyspora gloriosae</name>
    <dbReference type="NCBI Taxonomy" id="455344"/>
    <lineage>
        <taxon>Bacteria</taxon>
        <taxon>Bacillati</taxon>
        <taxon>Actinomycetota</taxon>
        <taxon>Actinomycetes</taxon>
        <taxon>Pseudonocardiales</taxon>
        <taxon>Pseudonocardiaceae</taxon>
        <taxon>Saccharopolyspora</taxon>
    </lineage>
</organism>
<keyword evidence="1" id="KW-0472">Membrane</keyword>
<reference evidence="2 3" key="1">
    <citation type="submission" date="2020-08" db="EMBL/GenBank/DDBJ databases">
        <title>Sequencing the genomes of 1000 actinobacteria strains.</title>
        <authorList>
            <person name="Klenk H.-P."/>
        </authorList>
    </citation>
    <scope>NUCLEOTIDE SEQUENCE [LARGE SCALE GENOMIC DNA]</scope>
    <source>
        <strain evidence="2 3">DSM 45582</strain>
    </source>
</reference>
<dbReference type="RefSeq" id="WP_184478169.1">
    <property type="nucleotide sequence ID" value="NZ_JACHIV010000001.1"/>
</dbReference>
<keyword evidence="3" id="KW-1185">Reference proteome</keyword>
<keyword evidence="1" id="KW-0812">Transmembrane</keyword>
<evidence type="ECO:0000313" key="2">
    <source>
        <dbReference type="EMBL" id="MBB5068487.1"/>
    </source>
</evidence>
<comment type="caution">
    <text evidence="2">The sequence shown here is derived from an EMBL/GenBank/DDBJ whole genome shotgun (WGS) entry which is preliminary data.</text>
</comment>
<protein>
    <submittedName>
        <fullName evidence="2">Uncharacterized protein</fullName>
    </submittedName>
</protein>
<keyword evidence="1" id="KW-1133">Transmembrane helix</keyword>
<gene>
    <name evidence="2" type="ORF">BJ969_001575</name>
</gene>
<evidence type="ECO:0000313" key="3">
    <source>
        <dbReference type="Proteomes" id="UP000580474"/>
    </source>
</evidence>
<feature type="transmembrane region" description="Helical" evidence="1">
    <location>
        <begin position="86"/>
        <end position="107"/>
    </location>
</feature>
<name>A0A840NJP4_9PSEU</name>
<accession>A0A840NJP4</accession>
<feature type="transmembrane region" description="Helical" evidence="1">
    <location>
        <begin position="56"/>
        <end position="79"/>
    </location>
</feature>
<feature type="transmembrane region" description="Helical" evidence="1">
    <location>
        <begin position="12"/>
        <end position="36"/>
    </location>
</feature>
<dbReference type="AlphaFoldDB" id="A0A840NJP4"/>
<sequence>MPTANGVELKPLRIAGLVAGGLMMAFSLAGWFPYLGASLTGSGSGDTGPGATNHQLIGMFFALWLVPWSLGLAVVLLAAAGWLRGVLWTLAALTGVMLLVSLIAYAIGSS</sequence>
<dbReference type="Proteomes" id="UP000580474">
    <property type="component" value="Unassembled WGS sequence"/>
</dbReference>